<proteinExistence type="predicted"/>
<feature type="region of interest" description="Disordered" evidence="1">
    <location>
        <begin position="445"/>
        <end position="489"/>
    </location>
</feature>
<evidence type="ECO:0000313" key="2">
    <source>
        <dbReference type="EMBL" id="KAJ7750563.1"/>
    </source>
</evidence>
<dbReference type="Proteomes" id="UP001215598">
    <property type="component" value="Unassembled WGS sequence"/>
</dbReference>
<keyword evidence="3" id="KW-1185">Reference proteome</keyword>
<protein>
    <submittedName>
        <fullName evidence="2">Uncharacterized protein</fullName>
    </submittedName>
</protein>
<accession>A0AAD7N7W3</accession>
<gene>
    <name evidence="2" type="ORF">B0H16DRAFT_1460669</name>
</gene>
<feature type="compositionally biased region" description="Polar residues" evidence="1">
    <location>
        <begin position="61"/>
        <end position="80"/>
    </location>
</feature>
<comment type="caution">
    <text evidence="2">The sequence shown here is derived from an EMBL/GenBank/DDBJ whole genome shotgun (WGS) entry which is preliminary data.</text>
</comment>
<sequence>MWGVVWCIVVRRRVIRRSGWVIFRLTPKSDSWNLRDLRRLLHQHRMPDSPAVTTEKHGGPTLNQTRGKTSQLRYSRNLSGTPAHISDGHKRKASQESTAKKSKKSKSTEVAGLAKNLNPKRGAPSASGVADVHDVPTSQYGRTPICVAGGEEGQERFAGGGRSGHWRIYPAAHPPNSRATSFPSFGSMTLPPWESLTQDVFQVILNRVYDQVPVDGELAATDHIITEDGPWWGLTGYRTTDWRSSFAEQAHKELIGLFDTQQKPNPDSDAEEEPEQEDTEGCSGNRPSLPAASDTDTAAKPKPFDFKTPAGIKEFIVWTLQTHTNGSKAFYWRQWGDGIEKKVDPRAIHPLRIAASWRTSPLGTGGEYTVFFPCGAKFIQVECELSFWKTGVNVVPRGPSSHFSFDKWGDIKHRDLAANKLKITRRATKFLLTLKLGRRSCGQNWRGRRRSGLRSRSVAHPRVVRGSSKAGDGTETWEEDEEDVILVSD</sequence>
<dbReference type="AlphaFoldDB" id="A0AAD7N7W3"/>
<reference evidence="2" key="1">
    <citation type="submission" date="2023-03" db="EMBL/GenBank/DDBJ databases">
        <title>Massive genome expansion in bonnet fungi (Mycena s.s.) driven by repeated elements and novel gene families across ecological guilds.</title>
        <authorList>
            <consortium name="Lawrence Berkeley National Laboratory"/>
            <person name="Harder C.B."/>
            <person name="Miyauchi S."/>
            <person name="Viragh M."/>
            <person name="Kuo A."/>
            <person name="Thoen E."/>
            <person name="Andreopoulos B."/>
            <person name="Lu D."/>
            <person name="Skrede I."/>
            <person name="Drula E."/>
            <person name="Henrissat B."/>
            <person name="Morin E."/>
            <person name="Kohler A."/>
            <person name="Barry K."/>
            <person name="LaButti K."/>
            <person name="Morin E."/>
            <person name="Salamov A."/>
            <person name="Lipzen A."/>
            <person name="Mereny Z."/>
            <person name="Hegedus B."/>
            <person name="Baldrian P."/>
            <person name="Stursova M."/>
            <person name="Weitz H."/>
            <person name="Taylor A."/>
            <person name="Grigoriev I.V."/>
            <person name="Nagy L.G."/>
            <person name="Martin F."/>
            <person name="Kauserud H."/>
        </authorList>
    </citation>
    <scope>NUCLEOTIDE SEQUENCE</scope>
    <source>
        <strain evidence="2">CBHHK182m</strain>
    </source>
</reference>
<organism evidence="2 3">
    <name type="scientific">Mycena metata</name>
    <dbReference type="NCBI Taxonomy" id="1033252"/>
    <lineage>
        <taxon>Eukaryota</taxon>
        <taxon>Fungi</taxon>
        <taxon>Dikarya</taxon>
        <taxon>Basidiomycota</taxon>
        <taxon>Agaricomycotina</taxon>
        <taxon>Agaricomycetes</taxon>
        <taxon>Agaricomycetidae</taxon>
        <taxon>Agaricales</taxon>
        <taxon>Marasmiineae</taxon>
        <taxon>Mycenaceae</taxon>
        <taxon>Mycena</taxon>
    </lineage>
</organism>
<name>A0AAD7N7W3_9AGAR</name>
<feature type="compositionally biased region" description="Basic residues" evidence="1">
    <location>
        <begin position="446"/>
        <end position="463"/>
    </location>
</feature>
<dbReference type="EMBL" id="JARKIB010000065">
    <property type="protein sequence ID" value="KAJ7750563.1"/>
    <property type="molecule type" value="Genomic_DNA"/>
</dbReference>
<evidence type="ECO:0000256" key="1">
    <source>
        <dbReference type="SAM" id="MobiDB-lite"/>
    </source>
</evidence>
<feature type="compositionally biased region" description="Acidic residues" evidence="1">
    <location>
        <begin position="475"/>
        <end position="489"/>
    </location>
</feature>
<feature type="region of interest" description="Disordered" evidence="1">
    <location>
        <begin position="258"/>
        <end position="305"/>
    </location>
</feature>
<evidence type="ECO:0000313" key="3">
    <source>
        <dbReference type="Proteomes" id="UP001215598"/>
    </source>
</evidence>
<feature type="region of interest" description="Disordered" evidence="1">
    <location>
        <begin position="45"/>
        <end position="136"/>
    </location>
</feature>
<feature type="compositionally biased region" description="Acidic residues" evidence="1">
    <location>
        <begin position="268"/>
        <end position="280"/>
    </location>
</feature>